<dbReference type="Pfam" id="PF12680">
    <property type="entry name" value="SnoaL_2"/>
    <property type="match status" value="1"/>
</dbReference>
<evidence type="ECO:0000313" key="2">
    <source>
        <dbReference type="EMBL" id="QLL59388.1"/>
    </source>
</evidence>
<dbReference type="RefSeq" id="WP_180905328.1">
    <property type="nucleotide sequence ID" value="NZ_CP040908.1"/>
</dbReference>
<feature type="domain" description="SnoaL-like" evidence="1">
    <location>
        <begin position="21"/>
        <end position="127"/>
    </location>
</feature>
<sequence>MQIFIDNYINSYMPTQTRQIVDQMLEAFNAKDVDAVVSTFSDDAILIYHGTQVMPAAKFQGKEGARMFFEFNINALDVVFFKANQFVEQDNTVVILGNEHFISKEDGTHLKNSWVQVYTISNGLISKMEEFATSAQPNQYGGNAGGV</sequence>
<dbReference type="Proteomes" id="UP000510643">
    <property type="component" value="Chromosome"/>
</dbReference>
<evidence type="ECO:0000313" key="3">
    <source>
        <dbReference type="Proteomes" id="UP000510643"/>
    </source>
</evidence>
<reference evidence="2 3" key="1">
    <citation type="submission" date="2019-06" db="EMBL/GenBank/DDBJ databases">
        <title>Emergence of pandrug resistant Empedobacter falsenii in China.</title>
        <authorList>
            <person name="Dong N."/>
            <person name="Chen S."/>
            <person name="Zhang R."/>
        </authorList>
    </citation>
    <scope>NUCLEOTIDE SEQUENCE [LARGE SCALE GENOMIC DNA]</scope>
    <source>
        <strain evidence="2 3">1681-1</strain>
    </source>
</reference>
<dbReference type="GeneID" id="78402875"/>
<evidence type="ECO:0000259" key="1">
    <source>
        <dbReference type="Pfam" id="PF12680"/>
    </source>
</evidence>
<dbReference type="SUPFAM" id="SSF54427">
    <property type="entry name" value="NTF2-like"/>
    <property type="match status" value="1"/>
</dbReference>
<dbReference type="InterPro" id="IPR032710">
    <property type="entry name" value="NTF2-like_dom_sf"/>
</dbReference>
<dbReference type="KEGG" id="efal:FH779_15425"/>
<protein>
    <submittedName>
        <fullName evidence="2">Nuclear transport factor 2 family protein</fullName>
    </submittedName>
</protein>
<gene>
    <name evidence="2" type="ORF">FH779_15425</name>
</gene>
<dbReference type="AlphaFoldDB" id="A0A7H9DVZ5"/>
<dbReference type="InterPro" id="IPR037401">
    <property type="entry name" value="SnoaL-like"/>
</dbReference>
<organism evidence="2 3">
    <name type="scientific">Empedobacter falsenii</name>
    <dbReference type="NCBI Taxonomy" id="343874"/>
    <lineage>
        <taxon>Bacteria</taxon>
        <taxon>Pseudomonadati</taxon>
        <taxon>Bacteroidota</taxon>
        <taxon>Flavobacteriia</taxon>
        <taxon>Flavobacteriales</taxon>
        <taxon>Weeksellaceae</taxon>
        <taxon>Empedobacter</taxon>
    </lineage>
</organism>
<accession>A0A7H9DVZ5</accession>
<dbReference type="PANTHER" id="PTHR41252:SF1">
    <property type="entry name" value="BLR2505 PROTEIN"/>
    <property type="match status" value="1"/>
</dbReference>
<dbReference type="PANTHER" id="PTHR41252">
    <property type="entry name" value="BLR2505 PROTEIN"/>
    <property type="match status" value="1"/>
</dbReference>
<keyword evidence="3" id="KW-1185">Reference proteome</keyword>
<name>A0A7H9DVZ5_9FLAO</name>
<proteinExistence type="predicted"/>
<dbReference type="Gene3D" id="3.10.450.50">
    <property type="match status" value="1"/>
</dbReference>
<dbReference type="EMBL" id="CP040908">
    <property type="protein sequence ID" value="QLL59388.1"/>
    <property type="molecule type" value="Genomic_DNA"/>
</dbReference>